<dbReference type="EMBL" id="CAJOBA010001138">
    <property type="protein sequence ID" value="CAF3578572.1"/>
    <property type="molecule type" value="Genomic_DNA"/>
</dbReference>
<dbReference type="EMBL" id="CAJNOK010001138">
    <property type="protein sequence ID" value="CAF0795547.1"/>
    <property type="molecule type" value="Genomic_DNA"/>
</dbReference>
<name>A0A8S2GYA6_9BILA</name>
<organism evidence="2 3">
    <name type="scientific">Didymodactylos carnosus</name>
    <dbReference type="NCBI Taxonomy" id="1234261"/>
    <lineage>
        <taxon>Eukaryota</taxon>
        <taxon>Metazoa</taxon>
        <taxon>Spiralia</taxon>
        <taxon>Gnathifera</taxon>
        <taxon>Rotifera</taxon>
        <taxon>Eurotatoria</taxon>
        <taxon>Bdelloidea</taxon>
        <taxon>Philodinida</taxon>
        <taxon>Philodinidae</taxon>
        <taxon>Didymodactylos</taxon>
    </lineage>
</organism>
<proteinExistence type="predicted"/>
<accession>A0A8S2GYA6</accession>
<evidence type="ECO:0000313" key="2">
    <source>
        <dbReference type="EMBL" id="CAF3578572.1"/>
    </source>
</evidence>
<evidence type="ECO:0000313" key="3">
    <source>
        <dbReference type="Proteomes" id="UP000682733"/>
    </source>
</evidence>
<dbReference type="AlphaFoldDB" id="A0A8S2GYA6"/>
<dbReference type="Proteomes" id="UP000677228">
    <property type="component" value="Unassembled WGS sequence"/>
</dbReference>
<comment type="caution">
    <text evidence="2">The sequence shown here is derived from an EMBL/GenBank/DDBJ whole genome shotgun (WGS) entry which is preliminary data.</text>
</comment>
<sequence length="181" mass="21307">MLTPVVPYRSFGQFTEETSLILIYVDTNTSPNLRLYENLQLLNDRTLIFYVHEPFLEYIRTHCNQNANLILSTALVDELVRQVHHLPNVDSVYIHHHEADRYHLLSQSCSKVRAVYRNPDNLFSQIGIDLGLLFFKRFEQYKKNGDISAANECHQHSLEMYNIVNECMKTDEEEIKEFSRL</sequence>
<evidence type="ECO:0000313" key="1">
    <source>
        <dbReference type="EMBL" id="CAF0795547.1"/>
    </source>
</evidence>
<dbReference type="Proteomes" id="UP000682733">
    <property type="component" value="Unassembled WGS sequence"/>
</dbReference>
<gene>
    <name evidence="1" type="ORF">OVA965_LOCUS4365</name>
    <name evidence="2" type="ORF">TMI583_LOCUS4363</name>
</gene>
<reference evidence="2" key="1">
    <citation type="submission" date="2021-02" db="EMBL/GenBank/DDBJ databases">
        <authorList>
            <person name="Nowell W R."/>
        </authorList>
    </citation>
    <scope>NUCLEOTIDE SEQUENCE</scope>
</reference>
<protein>
    <submittedName>
        <fullName evidence="2">Uncharacterized protein</fullName>
    </submittedName>
</protein>